<dbReference type="Pfam" id="PF24383">
    <property type="entry name" value="DUF7539"/>
    <property type="match status" value="1"/>
</dbReference>
<evidence type="ECO:0000313" key="2">
    <source>
        <dbReference type="Proteomes" id="UP001595821"/>
    </source>
</evidence>
<dbReference type="EMBL" id="JBHSDJ010000021">
    <property type="protein sequence ID" value="MFC4246908.1"/>
    <property type="molecule type" value="Genomic_DNA"/>
</dbReference>
<protein>
    <submittedName>
        <fullName evidence="1">Uncharacterized protein</fullName>
    </submittedName>
</protein>
<reference evidence="1 2" key="1">
    <citation type="journal article" date="2014" name="Int. J. Syst. Evol. Microbiol.">
        <title>Complete genome sequence of Corynebacterium casei LMG S-19264T (=DSM 44701T), isolated from a smear-ripened cheese.</title>
        <authorList>
            <consortium name="US DOE Joint Genome Institute (JGI-PGF)"/>
            <person name="Walter F."/>
            <person name="Albersmeier A."/>
            <person name="Kalinowski J."/>
            <person name="Ruckert C."/>
        </authorList>
    </citation>
    <scope>NUCLEOTIDE SEQUENCE [LARGE SCALE GENOMIC DNA]</scope>
    <source>
        <strain evidence="1 2">IBRC-M 10912</strain>
    </source>
</reference>
<organism evidence="1 2">
    <name type="scientific">Natribaculum luteum</name>
    <dbReference type="NCBI Taxonomy" id="1586232"/>
    <lineage>
        <taxon>Archaea</taxon>
        <taxon>Methanobacteriati</taxon>
        <taxon>Methanobacteriota</taxon>
        <taxon>Stenosarchaea group</taxon>
        <taxon>Halobacteria</taxon>
        <taxon>Halobacteriales</taxon>
        <taxon>Natrialbaceae</taxon>
        <taxon>Natribaculum</taxon>
    </lineage>
</organism>
<comment type="caution">
    <text evidence="1">The sequence shown here is derived from an EMBL/GenBank/DDBJ whole genome shotgun (WGS) entry which is preliminary data.</text>
</comment>
<sequence length="146" mass="16810">MATFANERELLAEVRDRLDGWLYRSRADAFSELFDGPDAKLSDEEVQLLDRLDSRWSREHGQGLWDADEYAIVPVGTMDEESAPQVVCTTHPRLPEEGYPGVETLDAETREKLNDALWEYAERVVDLTQQELEEFVWSADGETWSE</sequence>
<proteinExistence type="predicted"/>
<dbReference type="AlphaFoldDB" id="A0ABD5NXX3"/>
<name>A0ABD5NXX3_9EURY</name>
<gene>
    <name evidence="1" type="ORF">ACFOZ7_07835</name>
</gene>
<dbReference type="GeneID" id="71852218"/>
<accession>A0ABD5NXX3</accession>
<dbReference type="InterPro" id="IPR055961">
    <property type="entry name" value="DUF7539"/>
</dbReference>
<evidence type="ECO:0000313" key="1">
    <source>
        <dbReference type="EMBL" id="MFC4246908.1"/>
    </source>
</evidence>
<dbReference type="Proteomes" id="UP001595821">
    <property type="component" value="Unassembled WGS sequence"/>
</dbReference>
<dbReference type="RefSeq" id="WP_246971136.1">
    <property type="nucleotide sequence ID" value="NZ_CP095397.1"/>
</dbReference>